<keyword evidence="3" id="KW-1185">Reference proteome</keyword>
<dbReference type="Proteomes" id="UP001259659">
    <property type="component" value="Unassembled WGS sequence"/>
</dbReference>
<gene>
    <name evidence="2" type="ORF">NDI56_16085</name>
</gene>
<accession>A0ABU2FF83</accession>
<name>A0ABU2FF83_9EURY</name>
<dbReference type="EMBL" id="JAMQON010000005">
    <property type="protein sequence ID" value="MDS0260921.1"/>
    <property type="molecule type" value="Genomic_DNA"/>
</dbReference>
<dbReference type="Gene3D" id="2.50.20.10">
    <property type="entry name" value="Lipoprotein localisation LolA/LolB/LppX"/>
    <property type="match status" value="1"/>
</dbReference>
<evidence type="ECO:0000256" key="1">
    <source>
        <dbReference type="SAM" id="MobiDB-lite"/>
    </source>
</evidence>
<dbReference type="InterPro" id="IPR052944">
    <property type="entry name" value="Sporulation_related"/>
</dbReference>
<dbReference type="InterPro" id="IPR029046">
    <property type="entry name" value="LolA/LolB/LppX"/>
</dbReference>
<evidence type="ECO:0000313" key="2">
    <source>
        <dbReference type="EMBL" id="MDS0260921.1"/>
    </source>
</evidence>
<evidence type="ECO:0000313" key="3">
    <source>
        <dbReference type="Proteomes" id="UP001259659"/>
    </source>
</evidence>
<reference evidence="2 3" key="1">
    <citation type="submission" date="2022-06" db="EMBL/GenBank/DDBJ databases">
        <title>Haloarcula sp. a new haloarchaeum isolate from saline soil.</title>
        <authorList>
            <person name="Strakova D."/>
            <person name="Galisteo C."/>
            <person name="Sanchez-Porro C."/>
            <person name="Ventosa A."/>
        </authorList>
    </citation>
    <scope>NUCLEOTIDE SEQUENCE [LARGE SCALE GENOMIC DNA]</scope>
    <source>
        <strain evidence="2 3">S1CR25-12</strain>
    </source>
</reference>
<evidence type="ECO:0008006" key="4">
    <source>
        <dbReference type="Google" id="ProtNLM"/>
    </source>
</evidence>
<proteinExistence type="predicted"/>
<sequence>MNPDILKAPLFAVLMGALLVLAGVTAGAVQMPQQDAAAVQPTPTPTDDATESGESDTEHGNETPTADEVLSTFQNRTSSLDTLVMTVETDITMDGNETHSTERTVWVDYENNRTRTERTSDYGETITVRNGSATVTYNAEENTVSRFNSSFGDRQLDPTGLDRLINNSDAAFEGREQLDGEETYRLSLEPNTTGTMVTGSVDVTVWLDAETYFPTQAQTAVSSDDYSFETTQRYRNVSLNESLSDDRFTIDIPDDAEEPGSAGYDMTSYESLSNLRANATQNVPSPTLPANYSFDDGYIVEHEDDVSLTLRYTAGANETLTVSQRSGDGFNYSESEQFESVDVGARTGWYDELDVGDSTVAMLAWDCGSNRYTVSGPLEKSETVDVAESIACQ</sequence>
<dbReference type="SUPFAM" id="SSF89392">
    <property type="entry name" value="Prokaryotic lipoproteins and lipoprotein localization factors"/>
    <property type="match status" value="1"/>
</dbReference>
<dbReference type="PANTHER" id="PTHR37507">
    <property type="entry name" value="SPORULATION PROTEIN YDCC"/>
    <property type="match status" value="1"/>
</dbReference>
<dbReference type="PANTHER" id="PTHR37507:SF2">
    <property type="entry name" value="SPORULATION PROTEIN YDCC"/>
    <property type="match status" value="1"/>
</dbReference>
<protein>
    <recommendedName>
        <fullName evidence="4">DUF4367 domain-containing protein</fullName>
    </recommendedName>
</protein>
<dbReference type="RefSeq" id="WP_310920693.1">
    <property type="nucleotide sequence ID" value="NZ_JAMQON010000005.1"/>
</dbReference>
<feature type="region of interest" description="Disordered" evidence="1">
    <location>
        <begin position="35"/>
        <end position="68"/>
    </location>
</feature>
<organism evidence="2 3">
    <name type="scientific">Haloarcula saliterrae</name>
    <dbReference type="NCBI Taxonomy" id="2950534"/>
    <lineage>
        <taxon>Archaea</taxon>
        <taxon>Methanobacteriati</taxon>
        <taxon>Methanobacteriota</taxon>
        <taxon>Stenosarchaea group</taxon>
        <taxon>Halobacteria</taxon>
        <taxon>Halobacteriales</taxon>
        <taxon>Haloarculaceae</taxon>
        <taxon>Haloarcula</taxon>
    </lineage>
</organism>
<comment type="caution">
    <text evidence="2">The sequence shown here is derived from an EMBL/GenBank/DDBJ whole genome shotgun (WGS) entry which is preliminary data.</text>
</comment>